<dbReference type="EMBL" id="AP028920">
    <property type="protein sequence ID" value="BET00826.1"/>
    <property type="molecule type" value="Genomic_DNA"/>
</dbReference>
<keyword evidence="1" id="KW-0732">Signal</keyword>
<dbReference type="InterPro" id="IPR006170">
    <property type="entry name" value="PBP/GOBP"/>
</dbReference>
<proteinExistence type="predicted"/>
<evidence type="ECO:0000313" key="2">
    <source>
        <dbReference type="EMBL" id="BET00826.1"/>
    </source>
</evidence>
<feature type="signal peptide" evidence="1">
    <location>
        <begin position="1"/>
        <end position="22"/>
    </location>
</feature>
<accession>A0ABN7B8Y2</accession>
<dbReference type="InterPro" id="IPR036728">
    <property type="entry name" value="PBP_GOBP_sf"/>
</dbReference>
<dbReference type="Gene3D" id="1.10.238.20">
    <property type="entry name" value="Pheromone/general odorant binding protein domain"/>
    <property type="match status" value="1"/>
</dbReference>
<keyword evidence="3" id="KW-1185">Reference proteome</keyword>
<feature type="chain" id="PRO_5045783551" evidence="1">
    <location>
        <begin position="23"/>
        <end position="115"/>
    </location>
</feature>
<dbReference type="SUPFAM" id="SSF47565">
    <property type="entry name" value="Insect pheromone/odorant-binding proteins"/>
    <property type="match status" value="1"/>
</dbReference>
<protein>
    <submittedName>
        <fullName evidence="2">Uncharacterized protein</fullName>
    </submittedName>
</protein>
<dbReference type="Proteomes" id="UP001307889">
    <property type="component" value="Chromosome 12"/>
</dbReference>
<organism evidence="2 3">
    <name type="scientific">Nesidiocoris tenuis</name>
    <dbReference type="NCBI Taxonomy" id="355587"/>
    <lineage>
        <taxon>Eukaryota</taxon>
        <taxon>Metazoa</taxon>
        <taxon>Ecdysozoa</taxon>
        <taxon>Arthropoda</taxon>
        <taxon>Hexapoda</taxon>
        <taxon>Insecta</taxon>
        <taxon>Pterygota</taxon>
        <taxon>Neoptera</taxon>
        <taxon>Paraneoptera</taxon>
        <taxon>Hemiptera</taxon>
        <taxon>Heteroptera</taxon>
        <taxon>Panheteroptera</taxon>
        <taxon>Cimicomorpha</taxon>
        <taxon>Miridae</taxon>
        <taxon>Dicyphina</taxon>
        <taxon>Nesidiocoris</taxon>
    </lineage>
</organism>
<evidence type="ECO:0000256" key="1">
    <source>
        <dbReference type="SAM" id="SignalP"/>
    </source>
</evidence>
<evidence type="ECO:0000313" key="3">
    <source>
        <dbReference type="Proteomes" id="UP001307889"/>
    </source>
</evidence>
<gene>
    <name evidence="2" type="ORF">NTJ_13642</name>
</gene>
<reference evidence="2 3" key="1">
    <citation type="submission" date="2023-09" db="EMBL/GenBank/DDBJ databases">
        <title>Nesidiocoris tenuis whole genome shotgun sequence.</title>
        <authorList>
            <person name="Shibata T."/>
            <person name="Shimoda M."/>
            <person name="Kobayashi T."/>
            <person name="Uehara T."/>
        </authorList>
    </citation>
    <scope>NUCLEOTIDE SEQUENCE [LARGE SCALE GENOMIC DNA]</scope>
    <source>
        <strain evidence="2 3">Japan</strain>
    </source>
</reference>
<name>A0ABN7B8Y2_9HEMI</name>
<sequence>MTAVSTILLVFAFCATFSITQAEDSTMAKFEKIFKTCRERHNIQLSTLENAIKNRKLPQDDSGKRFIRCIMMGVGINELKNMIRRGNNPKGNYLGLVQLPEFQEELEASSLSAVL</sequence>
<dbReference type="Pfam" id="PF01395">
    <property type="entry name" value="PBP_GOBP"/>
    <property type="match status" value="1"/>
</dbReference>
<dbReference type="CDD" id="cd23992">
    <property type="entry name" value="PBP_GOBP"/>
    <property type="match status" value="1"/>
</dbReference>